<dbReference type="SUPFAM" id="SSF161098">
    <property type="entry name" value="MetI-like"/>
    <property type="match status" value="1"/>
</dbReference>
<evidence type="ECO:0000256" key="7">
    <source>
        <dbReference type="RuleBase" id="RU363032"/>
    </source>
</evidence>
<gene>
    <name evidence="10" type="ORF">JF625_02045</name>
</gene>
<reference evidence="10" key="1">
    <citation type="submission" date="2020-06" db="EMBL/GenBank/DDBJ databases">
        <title>Stable isotope informed genome-resolved metagenomics uncovers potential trophic interactions in rhizosphere soil.</title>
        <authorList>
            <person name="Starr E.P."/>
            <person name="Shi S."/>
            <person name="Blazewicz S.J."/>
            <person name="Koch B.J."/>
            <person name="Probst A.J."/>
            <person name="Hungate B.A."/>
            <person name="Pett-Ridge J."/>
            <person name="Firestone M.K."/>
            <person name="Banfield J.F."/>
        </authorList>
    </citation>
    <scope>NUCLEOTIDE SEQUENCE</scope>
    <source>
        <strain evidence="10">YM_69_17</strain>
    </source>
</reference>
<evidence type="ECO:0000256" key="2">
    <source>
        <dbReference type="ARBA" id="ARBA00022448"/>
    </source>
</evidence>
<dbReference type="InterPro" id="IPR006311">
    <property type="entry name" value="TAT_signal"/>
</dbReference>
<dbReference type="PROSITE" id="PS51318">
    <property type="entry name" value="TAT"/>
    <property type="match status" value="1"/>
</dbReference>
<feature type="transmembrane region" description="Helical" evidence="7">
    <location>
        <begin position="524"/>
        <end position="544"/>
    </location>
</feature>
<feature type="transmembrane region" description="Helical" evidence="7">
    <location>
        <begin position="572"/>
        <end position="596"/>
    </location>
</feature>
<protein>
    <submittedName>
        <fullName evidence="10">Extracellular solute-binding protein</fullName>
    </submittedName>
</protein>
<evidence type="ECO:0000256" key="1">
    <source>
        <dbReference type="ARBA" id="ARBA00004651"/>
    </source>
</evidence>
<keyword evidence="5 7" id="KW-1133">Transmembrane helix</keyword>
<evidence type="ECO:0000256" key="4">
    <source>
        <dbReference type="ARBA" id="ARBA00022692"/>
    </source>
</evidence>
<dbReference type="GO" id="GO:0005886">
    <property type="term" value="C:plasma membrane"/>
    <property type="evidence" value="ECO:0007669"/>
    <property type="project" value="UniProtKB-SubCell"/>
</dbReference>
<feature type="signal peptide" evidence="8">
    <location>
        <begin position="1"/>
        <end position="27"/>
    </location>
</feature>
<dbReference type="Pfam" id="PF01547">
    <property type="entry name" value="SBP_bac_1"/>
    <property type="match status" value="1"/>
</dbReference>
<comment type="caution">
    <text evidence="10">The sequence shown here is derived from an EMBL/GenBank/DDBJ whole genome shotgun (WGS) entry which is preliminary data.</text>
</comment>
<keyword evidence="4 7" id="KW-0812">Transmembrane</keyword>
<dbReference type="EMBL" id="JAEKLZ010000061">
    <property type="protein sequence ID" value="MBW8723928.1"/>
    <property type="molecule type" value="Genomic_DNA"/>
</dbReference>
<dbReference type="InterPro" id="IPR006059">
    <property type="entry name" value="SBP"/>
</dbReference>
<evidence type="ECO:0000256" key="6">
    <source>
        <dbReference type="ARBA" id="ARBA00023136"/>
    </source>
</evidence>
<dbReference type="InterPro" id="IPR035906">
    <property type="entry name" value="MetI-like_sf"/>
</dbReference>
<feature type="transmembrane region" description="Helical" evidence="7">
    <location>
        <begin position="672"/>
        <end position="697"/>
    </location>
</feature>
<keyword evidence="8" id="KW-0732">Signal</keyword>
<evidence type="ECO:0000313" key="11">
    <source>
        <dbReference type="Proteomes" id="UP000700706"/>
    </source>
</evidence>
<dbReference type="Gene3D" id="1.10.3720.10">
    <property type="entry name" value="MetI-like"/>
    <property type="match status" value="1"/>
</dbReference>
<sequence>MMFGRRIFATAAAGLLAAAVLAGQARAEGTALRMTVWTGNKAHLQLLDDIAAAYRKDHPEVASITFETLPFDGYTTALTTQIAGGNAPDLAWIFENSAPDFVSSGVLLPLQDVLRATPGYGYDDLLPSATALWRRDDVLYAYPLSTSPFGVFVNLDLVKQAGVKPPAERIAAGDWNWDNAVADAATVRAKTGKAGLVVRDFDYKLWDNLATIWNGWGAAPWSADGKACGFDQPPMAEAMRFLHKAVFTDQAMPGPGAPADFFAGDAAMTITQISRAALLKDGTFAWDLVPLPKGPAGEYAVIGQAGIGVFKAGANAQAAASFLAFLSNPENSAKLAQFFPPPRKSQLVVDLLAKANPMLKPAQIEAVVVRGIEIGSVKPSHTGNAQIAQVVRAGLDSLWQPDADVDAALAVAAPRAPYWTMCRRDALAGYLFVAPQLAGVALFVLMPLALVAWYSLHEWNVLAGSFDYVGDGNYRLLLQDPELPGVLGATALFSIGLVVLNLSLALLLAVLLNQRLRGMTVFRALFFSPVVVSLVAWTIVWGFLLQKDGGINGILAALGVTGPNWLRGETTAMLSVIVVQVFKNVGLNMVLFLAALQTVPRDLYEAARIEGAGRVAQFRRITLPLISPTILLTSIITIVGSLQVFAQIAVLTQGGPGISTTVLVYYLYQQAFQFHAFGYGSALAVLLFAIVAVLTFAQWQLRRRWVFHEG</sequence>
<dbReference type="Gene3D" id="3.40.190.10">
    <property type="entry name" value="Periplasmic binding protein-like II"/>
    <property type="match status" value="1"/>
</dbReference>
<feature type="transmembrane region" description="Helical" evidence="7">
    <location>
        <begin position="486"/>
        <end position="512"/>
    </location>
</feature>
<accession>A0A952FFH5</accession>
<dbReference type="PANTHER" id="PTHR30193:SF41">
    <property type="entry name" value="DIACETYLCHITOBIOSE UPTAKE SYSTEM PERMEASE PROTEIN NGCF"/>
    <property type="match status" value="1"/>
</dbReference>
<dbReference type="PANTHER" id="PTHR30193">
    <property type="entry name" value="ABC TRANSPORTER PERMEASE PROTEIN"/>
    <property type="match status" value="1"/>
</dbReference>
<evidence type="ECO:0000256" key="5">
    <source>
        <dbReference type="ARBA" id="ARBA00022989"/>
    </source>
</evidence>
<dbReference type="InterPro" id="IPR000515">
    <property type="entry name" value="MetI-like"/>
</dbReference>
<dbReference type="CDD" id="cd06261">
    <property type="entry name" value="TM_PBP2"/>
    <property type="match status" value="1"/>
</dbReference>
<evidence type="ECO:0000259" key="9">
    <source>
        <dbReference type="PROSITE" id="PS50928"/>
    </source>
</evidence>
<feature type="domain" description="ABC transmembrane type-1" evidence="9">
    <location>
        <begin position="487"/>
        <end position="698"/>
    </location>
</feature>
<dbReference type="AlphaFoldDB" id="A0A952FFH5"/>
<name>A0A952FFH5_9PROT</name>
<keyword evidence="2 7" id="KW-0813">Transport</keyword>
<dbReference type="InterPro" id="IPR051393">
    <property type="entry name" value="ABC_transporter_permease"/>
</dbReference>
<dbReference type="Proteomes" id="UP000700706">
    <property type="component" value="Unassembled WGS sequence"/>
</dbReference>
<comment type="similarity">
    <text evidence="7">Belongs to the binding-protein-dependent transport system permease family.</text>
</comment>
<feature type="transmembrane region" description="Helical" evidence="7">
    <location>
        <begin position="629"/>
        <end position="652"/>
    </location>
</feature>
<dbReference type="PROSITE" id="PS50928">
    <property type="entry name" value="ABC_TM1"/>
    <property type="match status" value="1"/>
</dbReference>
<feature type="transmembrane region" description="Helical" evidence="7">
    <location>
        <begin position="430"/>
        <end position="456"/>
    </location>
</feature>
<proteinExistence type="inferred from homology"/>
<organism evidence="10 11">
    <name type="scientific">Inquilinus limosus</name>
    <dbReference type="NCBI Taxonomy" id="171674"/>
    <lineage>
        <taxon>Bacteria</taxon>
        <taxon>Pseudomonadati</taxon>
        <taxon>Pseudomonadota</taxon>
        <taxon>Alphaproteobacteria</taxon>
        <taxon>Rhodospirillales</taxon>
        <taxon>Rhodospirillaceae</taxon>
        <taxon>Inquilinus</taxon>
    </lineage>
</organism>
<evidence type="ECO:0000256" key="8">
    <source>
        <dbReference type="SAM" id="SignalP"/>
    </source>
</evidence>
<dbReference type="GO" id="GO:0055085">
    <property type="term" value="P:transmembrane transport"/>
    <property type="evidence" value="ECO:0007669"/>
    <property type="project" value="InterPro"/>
</dbReference>
<evidence type="ECO:0000313" key="10">
    <source>
        <dbReference type="EMBL" id="MBW8723928.1"/>
    </source>
</evidence>
<feature type="chain" id="PRO_5037107505" evidence="8">
    <location>
        <begin position="28"/>
        <end position="710"/>
    </location>
</feature>
<dbReference type="SUPFAM" id="SSF53850">
    <property type="entry name" value="Periplasmic binding protein-like II"/>
    <property type="match status" value="1"/>
</dbReference>
<keyword evidence="3" id="KW-1003">Cell membrane</keyword>
<keyword evidence="6 7" id="KW-0472">Membrane</keyword>
<comment type="subcellular location">
    <subcellularLocation>
        <location evidence="1 7">Cell membrane</location>
        <topology evidence="1 7">Multi-pass membrane protein</topology>
    </subcellularLocation>
</comment>
<evidence type="ECO:0000256" key="3">
    <source>
        <dbReference type="ARBA" id="ARBA00022475"/>
    </source>
</evidence>
<dbReference type="Pfam" id="PF00528">
    <property type="entry name" value="BPD_transp_1"/>
    <property type="match status" value="1"/>
</dbReference>